<sequence length="76" mass="7311">RPMLAVGNEVSGTTTLWDITGDGVPGGGTDPSEHPTDDGAGALPKTGTGATGLLLGLAAALSVGGGVLVAMRRRAA</sequence>
<evidence type="ECO:0000256" key="1">
    <source>
        <dbReference type="ARBA" id="ARBA00022512"/>
    </source>
</evidence>
<evidence type="ECO:0000256" key="4">
    <source>
        <dbReference type="ARBA" id="ARBA00023088"/>
    </source>
</evidence>
<evidence type="ECO:0000313" key="9">
    <source>
        <dbReference type="Proteomes" id="UP000574690"/>
    </source>
</evidence>
<feature type="transmembrane region" description="Helical" evidence="6">
    <location>
        <begin position="53"/>
        <end position="71"/>
    </location>
</feature>
<feature type="domain" description="Gram-positive cocci surface proteins LPxTG" evidence="7">
    <location>
        <begin position="43"/>
        <end position="76"/>
    </location>
</feature>
<protein>
    <submittedName>
        <fullName evidence="8">LPXTG cell wall anchor domain-containing protein</fullName>
    </submittedName>
</protein>
<proteinExistence type="predicted"/>
<accession>A0A850CAU1</accession>
<organism evidence="8 9">
    <name type="scientific">Glycomyces artemisiae</name>
    <dbReference type="NCBI Taxonomy" id="1076443"/>
    <lineage>
        <taxon>Bacteria</taxon>
        <taxon>Bacillati</taxon>
        <taxon>Actinomycetota</taxon>
        <taxon>Actinomycetes</taxon>
        <taxon>Glycomycetales</taxon>
        <taxon>Glycomycetaceae</taxon>
        <taxon>Glycomyces</taxon>
    </lineage>
</organism>
<keyword evidence="3" id="KW-0732">Signal</keyword>
<evidence type="ECO:0000256" key="2">
    <source>
        <dbReference type="ARBA" id="ARBA00022525"/>
    </source>
</evidence>
<feature type="non-terminal residue" evidence="8">
    <location>
        <position position="1"/>
    </location>
</feature>
<evidence type="ECO:0000313" key="8">
    <source>
        <dbReference type="EMBL" id="NUQ88492.1"/>
    </source>
</evidence>
<dbReference type="PROSITE" id="PS50847">
    <property type="entry name" value="GRAM_POS_ANCHORING"/>
    <property type="match status" value="1"/>
</dbReference>
<dbReference type="NCBIfam" id="TIGR01167">
    <property type="entry name" value="LPXTG_anchor"/>
    <property type="match status" value="1"/>
</dbReference>
<feature type="region of interest" description="Disordered" evidence="5">
    <location>
        <begin position="15"/>
        <end position="40"/>
    </location>
</feature>
<name>A0A850CAU1_9ACTN</name>
<dbReference type="Pfam" id="PF00746">
    <property type="entry name" value="Gram_pos_anchor"/>
    <property type="match status" value="1"/>
</dbReference>
<dbReference type="EMBL" id="JABFXE010000357">
    <property type="protein sequence ID" value="NUQ88492.1"/>
    <property type="molecule type" value="Genomic_DNA"/>
</dbReference>
<keyword evidence="1" id="KW-0134">Cell wall</keyword>
<evidence type="ECO:0000256" key="5">
    <source>
        <dbReference type="SAM" id="MobiDB-lite"/>
    </source>
</evidence>
<evidence type="ECO:0000259" key="7">
    <source>
        <dbReference type="PROSITE" id="PS50847"/>
    </source>
</evidence>
<dbReference type="InterPro" id="IPR019931">
    <property type="entry name" value="LPXTG_anchor"/>
</dbReference>
<evidence type="ECO:0000256" key="3">
    <source>
        <dbReference type="ARBA" id="ARBA00022729"/>
    </source>
</evidence>
<keyword evidence="6" id="KW-0812">Transmembrane</keyword>
<keyword evidence="2" id="KW-0964">Secreted</keyword>
<dbReference type="AlphaFoldDB" id="A0A850CAU1"/>
<dbReference type="Proteomes" id="UP000574690">
    <property type="component" value="Unassembled WGS sequence"/>
</dbReference>
<evidence type="ECO:0000256" key="6">
    <source>
        <dbReference type="SAM" id="Phobius"/>
    </source>
</evidence>
<keyword evidence="6" id="KW-1133">Transmembrane helix</keyword>
<keyword evidence="4" id="KW-0572">Peptidoglycan-anchor</keyword>
<comment type="caution">
    <text evidence="8">The sequence shown here is derived from an EMBL/GenBank/DDBJ whole genome shotgun (WGS) entry which is preliminary data.</text>
</comment>
<gene>
    <name evidence="8" type="ORF">HOQ43_08525</name>
</gene>
<reference evidence="8 9" key="1">
    <citation type="submission" date="2020-05" db="EMBL/GenBank/DDBJ databases">
        <title>DNA-SIP metagenomic assembled genomes.</title>
        <authorList>
            <person name="Yu J."/>
        </authorList>
    </citation>
    <scope>NUCLEOTIDE SEQUENCE [LARGE SCALE GENOMIC DNA]</scope>
    <source>
        <strain evidence="8">Bin5.27</strain>
    </source>
</reference>
<keyword evidence="6" id="KW-0472">Membrane</keyword>